<protein>
    <submittedName>
        <fullName evidence="1">Uncharacterized protein</fullName>
    </submittedName>
</protein>
<proteinExistence type="predicted"/>
<reference evidence="2" key="1">
    <citation type="journal article" date="2023" name="Int. J. Syst. Evol. Microbiol.">
        <title>Mesoterricola silvestris gen. nov., sp. nov., Mesoterricola sediminis sp. nov., Geothrix oryzae sp. nov., Geothrix edaphica sp. nov., Geothrix rubra sp. nov., and Geothrix limicola sp. nov., six novel members of Acidobacteriota isolated from soils.</title>
        <authorList>
            <person name="Itoh H."/>
            <person name="Sugisawa Y."/>
            <person name="Mise K."/>
            <person name="Xu Z."/>
            <person name="Kuniyasu M."/>
            <person name="Ushijima N."/>
            <person name="Kawano K."/>
            <person name="Kobayashi E."/>
            <person name="Shiratori Y."/>
            <person name="Masuda Y."/>
            <person name="Senoo K."/>
        </authorList>
    </citation>
    <scope>NUCLEOTIDE SEQUENCE [LARGE SCALE GENOMIC DNA]</scope>
    <source>
        <strain evidence="2">W79</strain>
    </source>
</reference>
<accession>A0AA48GMN8</accession>
<dbReference type="EMBL" id="AP027080">
    <property type="protein sequence ID" value="BDU72325.1"/>
    <property type="molecule type" value="Genomic_DNA"/>
</dbReference>
<dbReference type="Proteomes" id="UP001238179">
    <property type="component" value="Chromosome"/>
</dbReference>
<gene>
    <name evidence="1" type="ORF">METEAL_14990</name>
</gene>
<evidence type="ECO:0000313" key="2">
    <source>
        <dbReference type="Proteomes" id="UP001238179"/>
    </source>
</evidence>
<keyword evidence="2" id="KW-1185">Reference proteome</keyword>
<dbReference type="KEGG" id="msil:METEAL_14990"/>
<name>A0AA48GMN8_9BACT</name>
<evidence type="ECO:0000313" key="1">
    <source>
        <dbReference type="EMBL" id="BDU72325.1"/>
    </source>
</evidence>
<sequence>MNPIRYQTLAEKTDIIKSIPEDKLDAFLASFRAKLEAHLAVRPSWTDINARTKWAWDKHDLEVDIQCLEAQKAARWHPVERAS</sequence>
<dbReference type="RefSeq" id="WP_316415237.1">
    <property type="nucleotide sequence ID" value="NZ_AP027080.1"/>
</dbReference>
<organism evidence="1 2">
    <name type="scientific">Mesoterricola silvestris</name>
    <dbReference type="NCBI Taxonomy" id="2927979"/>
    <lineage>
        <taxon>Bacteria</taxon>
        <taxon>Pseudomonadati</taxon>
        <taxon>Acidobacteriota</taxon>
        <taxon>Holophagae</taxon>
        <taxon>Holophagales</taxon>
        <taxon>Holophagaceae</taxon>
        <taxon>Mesoterricola</taxon>
    </lineage>
</organism>
<dbReference type="AlphaFoldDB" id="A0AA48GMN8"/>